<dbReference type="CDD" id="cd03230">
    <property type="entry name" value="ABC_DR_subfamily_A"/>
    <property type="match status" value="1"/>
</dbReference>
<dbReference type="GO" id="GO:0005524">
    <property type="term" value="F:ATP binding"/>
    <property type="evidence" value="ECO:0007669"/>
    <property type="project" value="UniProtKB-KW"/>
</dbReference>
<dbReference type="InterPro" id="IPR003593">
    <property type="entry name" value="AAA+_ATPase"/>
</dbReference>
<name>A0ABQ5TFR3_9BACI</name>
<evidence type="ECO:0000313" key="6">
    <source>
        <dbReference type="Proteomes" id="UP001275436"/>
    </source>
</evidence>
<comment type="caution">
    <text evidence="5">The sequence shown here is derived from an EMBL/GenBank/DDBJ whole genome shotgun (WGS) entry which is preliminary data.</text>
</comment>
<evidence type="ECO:0000256" key="1">
    <source>
        <dbReference type="ARBA" id="ARBA00022448"/>
    </source>
</evidence>
<dbReference type="Pfam" id="PF00005">
    <property type="entry name" value="ABC_tran"/>
    <property type="match status" value="1"/>
</dbReference>
<protein>
    <submittedName>
        <fullName evidence="5">Bacitracin ABC transporter ATP-binding protein</fullName>
    </submittedName>
</protein>
<dbReference type="EMBL" id="BSKO01000001">
    <property type="protein sequence ID" value="GLO64815.1"/>
    <property type="molecule type" value="Genomic_DNA"/>
</dbReference>
<dbReference type="PROSITE" id="PS50893">
    <property type="entry name" value="ABC_TRANSPORTER_2"/>
    <property type="match status" value="1"/>
</dbReference>
<dbReference type="Proteomes" id="UP001275436">
    <property type="component" value="Unassembled WGS sequence"/>
</dbReference>
<keyword evidence="6" id="KW-1185">Reference proteome</keyword>
<proteinExistence type="predicted"/>
<evidence type="ECO:0000313" key="5">
    <source>
        <dbReference type="EMBL" id="GLO64815.1"/>
    </source>
</evidence>
<dbReference type="SMART" id="SM00382">
    <property type="entry name" value="AAA"/>
    <property type="match status" value="1"/>
</dbReference>
<dbReference type="PANTHER" id="PTHR42711:SF13">
    <property type="entry name" value="ABC TRANSPORTER, ATP-BINDING PROTEIN"/>
    <property type="match status" value="1"/>
</dbReference>
<keyword evidence="1" id="KW-0813">Transport</keyword>
<dbReference type="InterPro" id="IPR050763">
    <property type="entry name" value="ABC_transporter_ATP-binding"/>
</dbReference>
<keyword evidence="3 5" id="KW-0067">ATP-binding</keyword>
<evidence type="ECO:0000259" key="4">
    <source>
        <dbReference type="PROSITE" id="PS50893"/>
    </source>
</evidence>
<evidence type="ECO:0000256" key="3">
    <source>
        <dbReference type="ARBA" id="ARBA00022840"/>
    </source>
</evidence>
<evidence type="ECO:0000256" key="2">
    <source>
        <dbReference type="ARBA" id="ARBA00022741"/>
    </source>
</evidence>
<keyword evidence="2" id="KW-0547">Nucleotide-binding</keyword>
<dbReference type="PANTHER" id="PTHR42711">
    <property type="entry name" value="ABC TRANSPORTER ATP-BINDING PROTEIN"/>
    <property type="match status" value="1"/>
</dbReference>
<accession>A0ABQ5TFR3</accession>
<sequence>MTSVIEVSHLEKVYQNKQALNDVNFQVEKGETFGFLGPSGSGKTTTIKILTGQLTHTSGIAKVFGIPVQQLKSPAQRKRFGVVTDNSGLYNRLTIYDNLKTYAQLYDVQENRINEVLEMVRLQNETKQQVAKLSKGMTQRVLLARALLHKPEILFLDEPTSALDPVNSKHIHEGLKELNKQGTTVFLTTHDMEEADHLCHRVAFLNKGSVQLLDSPKNLKKQYREEKVLLELRDGRELELPLEPSVANDIQRYISEDRVETIRTKEPTLGDIFVEVTGRELV</sequence>
<gene>
    <name evidence="5" type="primary">bcrA</name>
    <name evidence="5" type="ORF">MACH08_05990</name>
</gene>
<dbReference type="InterPro" id="IPR027417">
    <property type="entry name" value="P-loop_NTPase"/>
</dbReference>
<dbReference type="InterPro" id="IPR003439">
    <property type="entry name" value="ABC_transporter-like_ATP-bd"/>
</dbReference>
<dbReference type="RefSeq" id="WP_069686091.1">
    <property type="nucleotide sequence ID" value="NZ_BSKO01000001.1"/>
</dbReference>
<dbReference type="Gene3D" id="3.40.50.300">
    <property type="entry name" value="P-loop containing nucleotide triphosphate hydrolases"/>
    <property type="match status" value="1"/>
</dbReference>
<reference evidence="5 6" key="1">
    <citation type="submission" date="2023-02" db="EMBL/GenBank/DDBJ databases">
        <title>Oceanobacillus kimchii IFOP_LL358 isolated form Alexandrium catenella lab strain.</title>
        <authorList>
            <person name="Gajardo G."/>
            <person name="Ueki S."/>
            <person name="Maruyama F."/>
        </authorList>
    </citation>
    <scope>NUCLEOTIDE SEQUENCE [LARGE SCALE GENOMIC DNA]</scope>
    <source>
        <strain evidence="5 6">IFOP_LL358</strain>
    </source>
</reference>
<feature type="domain" description="ABC transporter" evidence="4">
    <location>
        <begin position="5"/>
        <end position="232"/>
    </location>
</feature>
<organism evidence="5 6">
    <name type="scientific">Oceanobacillus kimchii</name>
    <dbReference type="NCBI Taxonomy" id="746691"/>
    <lineage>
        <taxon>Bacteria</taxon>
        <taxon>Bacillati</taxon>
        <taxon>Bacillota</taxon>
        <taxon>Bacilli</taxon>
        <taxon>Bacillales</taxon>
        <taxon>Bacillaceae</taxon>
        <taxon>Oceanobacillus</taxon>
    </lineage>
</organism>
<dbReference type="SUPFAM" id="SSF52540">
    <property type="entry name" value="P-loop containing nucleoside triphosphate hydrolases"/>
    <property type="match status" value="1"/>
</dbReference>